<dbReference type="AlphaFoldDB" id="A0ABD4XUA9"/>
<accession>A0ABD4XUA9</accession>
<dbReference type="Gene3D" id="3.40.50.300">
    <property type="entry name" value="P-loop containing nucleotide triphosphate hydrolases"/>
    <property type="match status" value="1"/>
</dbReference>
<evidence type="ECO:0000313" key="5">
    <source>
        <dbReference type="Proteomes" id="UP001321249"/>
    </source>
</evidence>
<keyword evidence="1" id="KW-0547">Nucleotide-binding</keyword>
<dbReference type="Proteomes" id="UP001321249">
    <property type="component" value="Unassembled WGS sequence"/>
</dbReference>
<dbReference type="SUPFAM" id="SSF55073">
    <property type="entry name" value="Nucleotide cyclase"/>
    <property type="match status" value="1"/>
</dbReference>
<dbReference type="SUPFAM" id="SSF52540">
    <property type="entry name" value="P-loop containing nucleoside triphosphate hydrolases"/>
    <property type="match status" value="1"/>
</dbReference>
<dbReference type="GO" id="GO:0005524">
    <property type="term" value="F:ATP binding"/>
    <property type="evidence" value="ECO:0007669"/>
    <property type="project" value="UniProtKB-KW"/>
</dbReference>
<protein>
    <submittedName>
        <fullName evidence="4">AAA family ATPase</fullName>
    </submittedName>
</protein>
<organism evidence="4 5">
    <name type="scientific">Candidatus Lucifugimonas marina</name>
    <dbReference type="NCBI Taxonomy" id="3038979"/>
    <lineage>
        <taxon>Bacteria</taxon>
        <taxon>Bacillati</taxon>
        <taxon>Chloroflexota</taxon>
        <taxon>Dehalococcoidia</taxon>
        <taxon>SAR202 cluster</taxon>
        <taxon>Candidatus Lucifugimonadales</taxon>
        <taxon>Candidatus Lucifugimonadaceae</taxon>
        <taxon>Candidatus Lucifugimonas</taxon>
    </lineage>
</organism>
<dbReference type="PROSITE" id="PS50125">
    <property type="entry name" value="GUANYLATE_CYCLASE_2"/>
    <property type="match status" value="1"/>
</dbReference>
<dbReference type="InterPro" id="IPR029787">
    <property type="entry name" value="Nucleotide_cyclase"/>
</dbReference>
<name>A0ABD4XUA9_9CHLR</name>
<dbReference type="SMART" id="SM00044">
    <property type="entry name" value="CYCc"/>
    <property type="match status" value="1"/>
</dbReference>
<feature type="domain" description="Guanylate cyclase" evidence="3">
    <location>
        <begin position="24"/>
        <end position="156"/>
    </location>
</feature>
<evidence type="ECO:0000313" key="4">
    <source>
        <dbReference type="EMBL" id="MDG0868175.1"/>
    </source>
</evidence>
<dbReference type="InterPro" id="IPR041664">
    <property type="entry name" value="AAA_16"/>
</dbReference>
<dbReference type="PANTHER" id="PTHR16305">
    <property type="entry name" value="TESTICULAR SOLUBLE ADENYLYL CYCLASE"/>
    <property type="match status" value="1"/>
</dbReference>
<dbReference type="Pfam" id="PF13191">
    <property type="entry name" value="AAA_16"/>
    <property type="match status" value="1"/>
</dbReference>
<evidence type="ECO:0000259" key="3">
    <source>
        <dbReference type="PROSITE" id="PS50125"/>
    </source>
</evidence>
<keyword evidence="2" id="KW-0067">ATP-binding</keyword>
<dbReference type="GO" id="GO:0004016">
    <property type="term" value="F:adenylate cyclase activity"/>
    <property type="evidence" value="ECO:0007669"/>
    <property type="project" value="UniProtKB-ARBA"/>
</dbReference>
<reference evidence="4 5" key="1">
    <citation type="submission" date="2019-11" db="EMBL/GenBank/DDBJ databases">
        <authorList>
            <person name="Cho J.-C."/>
        </authorList>
    </citation>
    <scope>NUCLEOTIDE SEQUENCE [LARGE SCALE GENOMIC DNA]</scope>
    <source>
        <strain evidence="4 5">JH702</strain>
    </source>
</reference>
<dbReference type="Pfam" id="PF00211">
    <property type="entry name" value="Guanylate_cyc"/>
    <property type="match status" value="1"/>
</dbReference>
<proteinExistence type="predicted"/>
<sequence length="698" mass="77299">MSHVLRPGGSRSSRTGRSERRVLSVIFCDVANSTALAENIDPEEWVEIMNEAFEHMTAPILRYEGTIGKFTGDGMMAFFGAPTSHEEDPDRAVRASLEILEGIEELRDDIQRDYGEEFNLRIGINTGLVVVGEVGSAQVSEYTAMGDAVNVAARMEQTAAPGTLQISSDTQKLVKGAFDLKSLGGIEVKGKSQPVEVFRVTGTKIATGESIGVTSPLIGRDAELAKLIKLANQNKNGDSQVVSIIGEAGLGKSRLLSELRDEWLKTEPELSWEFSQGIPYDMGRPYSLFQNLARGMFGVELTDKPAVIHSKVHGALTTMGGAPDAIALCSTAVEKIIAAKVLHEAKTFTAEEIKTDLYQVVIPAFVAAAEEAPKIVIFDDLQWSDDASKDLIIHMMDYLIGTKMMIIFAFRPDADSPAQEIRKEIQSRNSDKYSEIIIDPLGTDHTNELIDELLQIKDIPQEARNLVLRKAEGNPYFVEEVVRWFVDQEMVHQTVNGLEWNEASNITDATIPDSVQALLMARMDRLSADAKDTLQLASVIGRAFYHRILGKISDSSLELDMQLTTLESHEMIQTQRDKNELQYMFKHELARDAAYSSILLRRRRSLHLRVAEAMESLFEDSLEDNAHRLGYHFSVAKDHERAMKYFEMATDIADGMNAKTEAENHLRNAISAASSFKAPEEKISSLNSRLTELVGAGA</sequence>
<dbReference type="PANTHER" id="PTHR16305:SF28">
    <property type="entry name" value="GUANYLATE CYCLASE DOMAIN-CONTAINING PROTEIN"/>
    <property type="match status" value="1"/>
</dbReference>
<dbReference type="RefSeq" id="WP_342836041.1">
    <property type="nucleotide sequence ID" value="NZ_WMBE01000010.1"/>
</dbReference>
<evidence type="ECO:0000256" key="1">
    <source>
        <dbReference type="ARBA" id="ARBA00022741"/>
    </source>
</evidence>
<dbReference type="CDD" id="cd07302">
    <property type="entry name" value="CHD"/>
    <property type="match status" value="1"/>
</dbReference>
<dbReference type="InterPro" id="IPR027417">
    <property type="entry name" value="P-loop_NTPase"/>
</dbReference>
<dbReference type="EMBL" id="WMBE01000010">
    <property type="protein sequence ID" value="MDG0868175.1"/>
    <property type="molecule type" value="Genomic_DNA"/>
</dbReference>
<gene>
    <name evidence="4" type="ORF">GKO46_14015</name>
</gene>
<evidence type="ECO:0000256" key="2">
    <source>
        <dbReference type="ARBA" id="ARBA00022840"/>
    </source>
</evidence>
<dbReference type="Gene3D" id="3.30.70.1230">
    <property type="entry name" value="Nucleotide cyclase"/>
    <property type="match status" value="1"/>
</dbReference>
<comment type="caution">
    <text evidence="4">The sequence shown here is derived from an EMBL/GenBank/DDBJ whole genome shotgun (WGS) entry which is preliminary data.</text>
</comment>
<dbReference type="InterPro" id="IPR001054">
    <property type="entry name" value="A/G_cyclase"/>
</dbReference>